<dbReference type="AlphaFoldDB" id="A0A508WPT0"/>
<dbReference type="EMBL" id="CABFNB010000011">
    <property type="protein sequence ID" value="VTZ59518.1"/>
    <property type="molecule type" value="Genomic_DNA"/>
</dbReference>
<sequence>MVRNRGADIAIYLARHGKKVSVDRVPSGGREVEDVLNQHALDNFGRAYRHGRLRAFTSSGKGIPRCHQVARPEDVRQFRISIMNVRQSRIRRSIA</sequence>
<evidence type="ECO:0000313" key="1">
    <source>
        <dbReference type="EMBL" id="VTZ59518.1"/>
    </source>
</evidence>
<dbReference type="Proteomes" id="UP000507954">
    <property type="component" value="Unassembled WGS sequence"/>
</dbReference>
<protein>
    <submittedName>
        <fullName evidence="1">Uncharacterized protein</fullName>
    </submittedName>
</protein>
<organism evidence="1 2">
    <name type="scientific">Sinorhizobium medicae</name>
    <dbReference type="NCBI Taxonomy" id="110321"/>
    <lineage>
        <taxon>Bacteria</taxon>
        <taxon>Pseudomonadati</taxon>
        <taxon>Pseudomonadota</taxon>
        <taxon>Alphaproteobacteria</taxon>
        <taxon>Hyphomicrobiales</taxon>
        <taxon>Rhizobiaceae</taxon>
        <taxon>Sinorhizobium/Ensifer group</taxon>
        <taxon>Sinorhizobium</taxon>
    </lineage>
</organism>
<name>A0A508WPT0_9HYPH</name>
<evidence type="ECO:0000313" key="2">
    <source>
        <dbReference type="Proteomes" id="UP000507954"/>
    </source>
</evidence>
<accession>A0A508WPT0</accession>
<reference evidence="1 2" key="1">
    <citation type="submission" date="2019-06" db="EMBL/GenBank/DDBJ databases">
        <authorList>
            <person name="Le Quere A."/>
            <person name="Colella S."/>
        </authorList>
    </citation>
    <scope>NUCLEOTIDE SEQUENCE [LARGE SCALE GENOMIC DNA]</scope>
    <source>
        <strain evidence="1">EmedicaeMD41</strain>
    </source>
</reference>
<proteinExistence type="predicted"/>
<gene>
    <name evidence="1" type="ORF">EMEDMD4_1080096</name>
</gene>